<dbReference type="Gene3D" id="2.60.120.260">
    <property type="entry name" value="Galactose-binding domain-like"/>
    <property type="match status" value="1"/>
</dbReference>
<dbReference type="RefSeq" id="WP_192862882.1">
    <property type="nucleotide sequence ID" value="NZ_JADAQT010000083.1"/>
</dbReference>
<dbReference type="Gene3D" id="3.20.20.80">
    <property type="entry name" value="Glycosidases"/>
    <property type="match status" value="1"/>
</dbReference>
<sequence>MRRILSRACALALVVGASLTPAIPASAAGNTLTVDVGSVVRPVTHVAAGGLYGVGSDTKPSTEQLLPLSPISFTQPPPGTTHLGNGATEPCCDALDVAGNITRAGAQQFIRMPDIYPRFPYEWQGWADWENKVRTMVQERLDATATTNVHGWEIWNEPDWTWDTAAAGSWHDGWTRTHRLIRTMDTVTPIVGPGDSHYSHDRMLSFLTHARDTNTLPDVIVWHELGDMDWNSFDDHVADYRAIERSLGISPRPIAINEYNSYNQMDIPSVAVHWISVFERHGAREAHRAYWFEAGTFDGLFTLEGQPTASYWAYRWYGEMAGNVVRTTPQSWLDGVASYDSTRKIVNVVLGGDSGDNAVRVNGLSSFGSSVDVTVRSVPGSGRHTHVSAPTVRSTSRMNVSNGSVTVPVTGMTAEGAYQVVVTPAGGPTSSWQQTYEAENASVVNAQTRSSSGASGGYYVGGIDGSADMRSDSFVDFTVNVPTARSYTMTIRYANGTGATSTHGLAYNGGAWSTVSYPPTAGWAQFSTVNVTVDLRAGHNVIRLAKGSPYFEGGTGYAELDSITLS</sequence>
<reference evidence="3 4" key="1">
    <citation type="submission" date="2020-10" db="EMBL/GenBank/DDBJ databases">
        <title>Myceligenerans pegani sp. nov., an endophytic actinomycete isolated from Peganum harmala L. in Xinjiang, China.</title>
        <authorList>
            <person name="Xin L."/>
        </authorList>
    </citation>
    <scope>NUCLEOTIDE SEQUENCE [LARGE SCALE GENOMIC DNA]</scope>
    <source>
        <strain evidence="3 4">TRM65318</strain>
    </source>
</reference>
<dbReference type="Proteomes" id="UP000625527">
    <property type="component" value="Unassembled WGS sequence"/>
</dbReference>
<feature type="chain" id="PRO_5046187280" evidence="1">
    <location>
        <begin position="28"/>
        <end position="566"/>
    </location>
</feature>
<accession>A0ABR9MZX8</accession>
<dbReference type="PROSITE" id="PS51175">
    <property type="entry name" value="CBM6"/>
    <property type="match status" value="1"/>
</dbReference>
<dbReference type="Pfam" id="PF03422">
    <property type="entry name" value="CBM_6"/>
    <property type="match status" value="1"/>
</dbReference>
<feature type="signal peptide" evidence="1">
    <location>
        <begin position="1"/>
        <end position="27"/>
    </location>
</feature>
<keyword evidence="4" id="KW-1185">Reference proteome</keyword>
<organism evidence="3 4">
    <name type="scientific">Myceligenerans pegani</name>
    <dbReference type="NCBI Taxonomy" id="2776917"/>
    <lineage>
        <taxon>Bacteria</taxon>
        <taxon>Bacillati</taxon>
        <taxon>Actinomycetota</taxon>
        <taxon>Actinomycetes</taxon>
        <taxon>Micrococcales</taxon>
        <taxon>Promicromonosporaceae</taxon>
        <taxon>Myceligenerans</taxon>
    </lineage>
</organism>
<dbReference type="InterPro" id="IPR005084">
    <property type="entry name" value="CBM6"/>
</dbReference>
<dbReference type="EMBL" id="JADAQT010000083">
    <property type="protein sequence ID" value="MBE1876322.1"/>
    <property type="molecule type" value="Genomic_DNA"/>
</dbReference>
<proteinExistence type="predicted"/>
<keyword evidence="1" id="KW-0732">Signal</keyword>
<comment type="caution">
    <text evidence="3">The sequence shown here is derived from an EMBL/GenBank/DDBJ whole genome shotgun (WGS) entry which is preliminary data.</text>
</comment>
<dbReference type="InterPro" id="IPR008979">
    <property type="entry name" value="Galactose-bd-like_sf"/>
</dbReference>
<dbReference type="SUPFAM" id="SSF51445">
    <property type="entry name" value="(Trans)glycosidases"/>
    <property type="match status" value="1"/>
</dbReference>
<gene>
    <name evidence="3" type="ORF">IHE71_11450</name>
</gene>
<evidence type="ECO:0000256" key="1">
    <source>
        <dbReference type="SAM" id="SignalP"/>
    </source>
</evidence>
<protein>
    <submittedName>
        <fullName evidence="3">Carbohydrate-binding protein</fullName>
    </submittedName>
</protein>
<name>A0ABR9MZX8_9MICO</name>
<dbReference type="SUPFAM" id="SSF49785">
    <property type="entry name" value="Galactose-binding domain-like"/>
    <property type="match status" value="1"/>
</dbReference>
<dbReference type="InterPro" id="IPR017853">
    <property type="entry name" value="GH"/>
</dbReference>
<evidence type="ECO:0000259" key="2">
    <source>
        <dbReference type="PROSITE" id="PS51175"/>
    </source>
</evidence>
<evidence type="ECO:0000313" key="4">
    <source>
        <dbReference type="Proteomes" id="UP000625527"/>
    </source>
</evidence>
<evidence type="ECO:0000313" key="3">
    <source>
        <dbReference type="EMBL" id="MBE1876322.1"/>
    </source>
</evidence>
<feature type="domain" description="CBM6" evidence="2">
    <location>
        <begin position="434"/>
        <end position="566"/>
    </location>
</feature>